<accession>A0A6B0T7J3</accession>
<feature type="compositionally biased region" description="Low complexity" evidence="1">
    <location>
        <begin position="186"/>
        <end position="197"/>
    </location>
</feature>
<proteinExistence type="predicted"/>
<dbReference type="RefSeq" id="WP_159763414.1">
    <property type="nucleotide sequence ID" value="NZ_WUUT01000002.1"/>
</dbReference>
<gene>
    <name evidence="2" type="ORF">GRX03_06595</name>
</gene>
<dbReference type="InterPro" id="IPR006311">
    <property type="entry name" value="TAT_signal"/>
</dbReference>
<dbReference type="OrthoDB" id="240468at2157"/>
<dbReference type="EMBL" id="WUUT01000002">
    <property type="protein sequence ID" value="MXR51272.1"/>
    <property type="molecule type" value="Genomic_DNA"/>
</dbReference>
<dbReference type="Proteomes" id="UP000466535">
    <property type="component" value="Unassembled WGS sequence"/>
</dbReference>
<keyword evidence="3" id="KW-1185">Reference proteome</keyword>
<evidence type="ECO:0000256" key="1">
    <source>
        <dbReference type="SAM" id="MobiDB-lite"/>
    </source>
</evidence>
<evidence type="ECO:0000313" key="2">
    <source>
        <dbReference type="EMBL" id="MXR51272.1"/>
    </source>
</evidence>
<feature type="compositionally biased region" description="Acidic residues" evidence="1">
    <location>
        <begin position="594"/>
        <end position="603"/>
    </location>
</feature>
<organism evidence="2 3">
    <name type="scientific">Halovenus carboxidivorans</name>
    <dbReference type="NCBI Taxonomy" id="2692199"/>
    <lineage>
        <taxon>Archaea</taxon>
        <taxon>Methanobacteriati</taxon>
        <taxon>Methanobacteriota</taxon>
        <taxon>Stenosarchaea group</taxon>
        <taxon>Halobacteria</taxon>
        <taxon>Halobacteriales</taxon>
        <taxon>Haloarculaceae</taxon>
        <taxon>Halovenus</taxon>
    </lineage>
</organism>
<feature type="compositionally biased region" description="Basic and acidic residues" evidence="1">
    <location>
        <begin position="694"/>
        <end position="705"/>
    </location>
</feature>
<evidence type="ECO:0000313" key="3">
    <source>
        <dbReference type="Proteomes" id="UP000466535"/>
    </source>
</evidence>
<feature type="region of interest" description="Disordered" evidence="1">
    <location>
        <begin position="164"/>
        <end position="204"/>
    </location>
</feature>
<feature type="region of interest" description="Disordered" evidence="1">
    <location>
        <begin position="590"/>
        <end position="620"/>
    </location>
</feature>
<comment type="caution">
    <text evidence="2">The sequence shown here is derived from an EMBL/GenBank/DDBJ whole genome shotgun (WGS) entry which is preliminary data.</text>
</comment>
<sequence length="705" mass="76100">MSDPSETEFNRRDILRGVSGGAAATLAGCSFFDRGDDGETTAVEGERARQLAEQFAPALYFDRNEKWFPTDPRPYESERDGQTVVDGFDAFNGYVEAGGSSDVPEPSVFYNVVEYEQSPLAVVQFWLYSAFDQFATNFHWHDWELLQVFVDTDSGDPQLYVASAHSRSAPNNEHLDPDPQRRPRLLSELGSHSSGLSVNDDPTGFQRLPENGELADITNSVVDGIEDIAAIPLAYGLPRDEGLALPYLVPELDGEPVYEHPDLPAVAESDLVSEELTIQSFEELRSPPTNLPERETGLQFEYEGRDQPDADERYRLVPTAELEHIESFTGEQLSFPFAVPEFGEDLVADHITTTGVPWNDPRYEQPATDITETDHRQALANRYDDIAPPSQANQVIAKVTNVVSAEEAPEGEGLASVSSPLELFALFQSEPKAVPTFQGLAVLQDVPEGEHTLTVNGAGVAPHSETVTVSGDGETTLAGADGEIPAVANENATKLEVDPRDSEAELRQFAVEDDFAGRLYDAPLSGPDAVYVHEGGAFTAEVRDTDDEIGAIRVNPDPGEAVRIERPETGKESLASYLADIAEETRAQVAAAAGDDDVGDSDGDQSPGADGGGDDTGGQENAVQGLTQALEAVVEAAERAAERARANDRANTDQQLAAVATRLERVGSRLAAARDSLPPGIGNAAENRLAQARRRSEQARQADKL</sequence>
<protein>
    <submittedName>
        <fullName evidence="2">Uncharacterized protein</fullName>
    </submittedName>
</protein>
<name>A0A6B0T7J3_9EURY</name>
<reference evidence="2 3" key="1">
    <citation type="submission" date="2019-12" db="EMBL/GenBank/DDBJ databases">
        <title>Isolation and characterization of three novel carbon monoxide-oxidizing members of Halobacteria from salione crusts and soils.</title>
        <authorList>
            <person name="Myers M.R."/>
            <person name="King G.M."/>
        </authorList>
    </citation>
    <scope>NUCLEOTIDE SEQUENCE [LARGE SCALE GENOMIC DNA]</scope>
    <source>
        <strain evidence="2 3">WSH3</strain>
    </source>
</reference>
<dbReference type="PROSITE" id="PS51318">
    <property type="entry name" value="TAT"/>
    <property type="match status" value="1"/>
</dbReference>
<dbReference type="AlphaFoldDB" id="A0A6B0T7J3"/>
<feature type="region of interest" description="Disordered" evidence="1">
    <location>
        <begin position="674"/>
        <end position="705"/>
    </location>
</feature>